<proteinExistence type="predicted"/>
<evidence type="ECO:0000313" key="2">
    <source>
        <dbReference type="Proteomes" id="UP001148662"/>
    </source>
</evidence>
<keyword evidence="2" id="KW-1185">Reference proteome</keyword>
<organism evidence="1 2">
    <name type="scientific">Phlebia brevispora</name>
    <dbReference type="NCBI Taxonomy" id="194682"/>
    <lineage>
        <taxon>Eukaryota</taxon>
        <taxon>Fungi</taxon>
        <taxon>Dikarya</taxon>
        <taxon>Basidiomycota</taxon>
        <taxon>Agaricomycotina</taxon>
        <taxon>Agaricomycetes</taxon>
        <taxon>Polyporales</taxon>
        <taxon>Meruliaceae</taxon>
        <taxon>Phlebia</taxon>
    </lineage>
</organism>
<dbReference type="Proteomes" id="UP001148662">
    <property type="component" value="Unassembled WGS sequence"/>
</dbReference>
<gene>
    <name evidence="1" type="ORF">NM688_g5755</name>
</gene>
<sequence length="314" mass="36389">MLYQEEDRYDERTLAVLVPRAPRLEGRYMEVEEESVVDWLVRVYKAKRIHPVTLAKDGIDYDDEEEKAKKPATRKKMMFGEEPKIDMEVHWVTKPTDFNVVKNTMVVYGNQADVGFAYGYMTIIVTYSSGRENDFSLATSNSLTFLSACANYFSNNTYYSDENTASALRLCYLIFQVKMAITPEIIHAWKTMLSACRGYLKNSRSELSPERVACPWTGEREHSQTCKAAHAILLHFEYNLPLYRCGPGTDPVLEDRAYHRWLTEYDELNAWLPDDMLEELRALICHDHCTDENSDKLWYIRRLEDVTSGIPIAV</sequence>
<reference evidence="1" key="1">
    <citation type="submission" date="2022-07" db="EMBL/GenBank/DDBJ databases">
        <title>Genome Sequence of Phlebia brevispora.</title>
        <authorList>
            <person name="Buettner E."/>
        </authorList>
    </citation>
    <scope>NUCLEOTIDE SEQUENCE</scope>
    <source>
        <strain evidence="1">MPL23</strain>
    </source>
</reference>
<comment type="caution">
    <text evidence="1">The sequence shown here is derived from an EMBL/GenBank/DDBJ whole genome shotgun (WGS) entry which is preliminary data.</text>
</comment>
<accession>A0ACC1SQC9</accession>
<protein>
    <submittedName>
        <fullName evidence="1">Uncharacterized protein</fullName>
    </submittedName>
</protein>
<dbReference type="EMBL" id="JANHOG010001093">
    <property type="protein sequence ID" value="KAJ3544344.1"/>
    <property type="molecule type" value="Genomic_DNA"/>
</dbReference>
<name>A0ACC1SQC9_9APHY</name>
<evidence type="ECO:0000313" key="1">
    <source>
        <dbReference type="EMBL" id="KAJ3544344.1"/>
    </source>
</evidence>